<comment type="catalytic activity">
    <reaction evidence="5">
        <text>pyridoxamine 5'-phosphate + O2 + H2O = pyridoxal 5'-phosphate + H2O2 + NH4(+)</text>
        <dbReference type="Rhea" id="RHEA:15817"/>
        <dbReference type="ChEBI" id="CHEBI:15377"/>
        <dbReference type="ChEBI" id="CHEBI:15379"/>
        <dbReference type="ChEBI" id="CHEBI:16240"/>
        <dbReference type="ChEBI" id="CHEBI:28938"/>
        <dbReference type="ChEBI" id="CHEBI:58451"/>
        <dbReference type="ChEBI" id="CHEBI:597326"/>
        <dbReference type="EC" id="1.4.3.5"/>
    </reaction>
</comment>
<evidence type="ECO:0000313" key="11">
    <source>
        <dbReference type="Proteomes" id="UP000606935"/>
    </source>
</evidence>
<feature type="binding site" evidence="5 7">
    <location>
        <position position="84"/>
    </location>
    <ligand>
        <name>FMN</name>
        <dbReference type="ChEBI" id="CHEBI:58210"/>
    </ligand>
</feature>
<feature type="binding site" evidence="5 7">
    <location>
        <position position="106"/>
    </location>
    <ligand>
        <name>FMN</name>
        <dbReference type="ChEBI" id="CHEBI:58210"/>
    </ligand>
</feature>
<dbReference type="PIRSF" id="PIRSF000190">
    <property type="entry name" value="Pyd_amn-ph_oxd"/>
    <property type="match status" value="1"/>
</dbReference>
<evidence type="ECO:0000256" key="7">
    <source>
        <dbReference type="PIRSR" id="PIRSR000190-2"/>
    </source>
</evidence>
<feature type="binding site" evidence="5 7">
    <location>
        <begin position="62"/>
        <end position="67"/>
    </location>
    <ligand>
        <name>FMN</name>
        <dbReference type="ChEBI" id="CHEBI:58210"/>
    </ligand>
</feature>
<dbReference type="InterPro" id="IPR019740">
    <property type="entry name" value="Pyridox_Oxase_CS"/>
</dbReference>
<evidence type="ECO:0000259" key="8">
    <source>
        <dbReference type="Pfam" id="PF01243"/>
    </source>
</evidence>
<sequence length="214" mass="24628">MLDKLADIRREYSRGGLDRKDLNDDPFVQFEAWLKEIIATGLPDPTAMTVATVDSAGQPSQRIVLLKDVSPKGFIFYTNLGSRKAAELKSNPRISLHFPWHLIERQVKVCGVVEPLSTLEVSKYFLSRPRESQLAAWASEQSRPVSTRQLLMSKFAEVKDKFAKGEVPLPSFWGGYRVVPHEIEFWQGGEHRLHDRFVYRRQSDQSWTIERLMP</sequence>
<feature type="binding site" evidence="5 7">
    <location>
        <position position="186"/>
    </location>
    <ligand>
        <name>FMN</name>
        <dbReference type="ChEBI" id="CHEBI:58210"/>
    </ligand>
</feature>
<dbReference type="PANTHER" id="PTHR10851">
    <property type="entry name" value="PYRIDOXINE-5-PHOSPHATE OXIDASE"/>
    <property type="match status" value="1"/>
</dbReference>
<feature type="binding site" evidence="5 7">
    <location>
        <position position="196"/>
    </location>
    <ligand>
        <name>FMN</name>
        <dbReference type="ChEBI" id="CHEBI:58210"/>
    </ligand>
</feature>
<gene>
    <name evidence="5 10" type="primary">pdxH</name>
    <name evidence="10" type="ORF">GCM10010982_35040</name>
</gene>
<evidence type="ECO:0000259" key="9">
    <source>
        <dbReference type="Pfam" id="PF10590"/>
    </source>
</evidence>
<keyword evidence="5" id="KW-0664">Pyridoxine biosynthesis</keyword>
<comment type="caution">
    <text evidence="10">The sequence shown here is derived from an EMBL/GenBank/DDBJ whole genome shotgun (WGS) entry which is preliminary data.</text>
</comment>
<evidence type="ECO:0000256" key="5">
    <source>
        <dbReference type="HAMAP-Rule" id="MF_01629"/>
    </source>
</evidence>
<comment type="subunit">
    <text evidence="5">Homodimer.</text>
</comment>
<dbReference type="NCBIfam" id="NF004231">
    <property type="entry name" value="PRK05679.1"/>
    <property type="match status" value="1"/>
</dbReference>
<comment type="similarity">
    <text evidence="1 5">Belongs to the pyridoxamine 5'-phosphate oxidase family.</text>
</comment>
<keyword evidence="3 5" id="KW-0288">FMN</keyword>
<dbReference type="EMBL" id="BMLS01000007">
    <property type="protein sequence ID" value="GGO73761.1"/>
    <property type="molecule type" value="Genomic_DNA"/>
</dbReference>
<dbReference type="GO" id="GO:0010181">
    <property type="term" value="F:FMN binding"/>
    <property type="evidence" value="ECO:0007669"/>
    <property type="project" value="UniProtKB-UniRule"/>
</dbReference>
<dbReference type="PROSITE" id="PS01064">
    <property type="entry name" value="PYRIDOX_OXIDASE"/>
    <property type="match status" value="1"/>
</dbReference>
<feature type="binding site" evidence="5 6">
    <location>
        <position position="128"/>
    </location>
    <ligand>
        <name>substrate</name>
    </ligand>
</feature>
<dbReference type="AlphaFoldDB" id="A0A917Z5M8"/>
<dbReference type="PANTHER" id="PTHR10851:SF0">
    <property type="entry name" value="PYRIDOXINE-5'-PHOSPHATE OXIDASE"/>
    <property type="match status" value="1"/>
</dbReference>
<reference evidence="10" key="1">
    <citation type="journal article" date="2014" name="Int. J. Syst. Evol. Microbiol.">
        <title>Complete genome sequence of Corynebacterium casei LMG S-19264T (=DSM 44701T), isolated from a smear-ripened cheese.</title>
        <authorList>
            <consortium name="US DOE Joint Genome Institute (JGI-PGF)"/>
            <person name="Walter F."/>
            <person name="Albersmeier A."/>
            <person name="Kalinowski J."/>
            <person name="Ruckert C."/>
        </authorList>
    </citation>
    <scope>NUCLEOTIDE SEQUENCE</scope>
    <source>
        <strain evidence="10">CGMCC 1.7086</strain>
    </source>
</reference>
<dbReference type="InterPro" id="IPR019576">
    <property type="entry name" value="Pyridoxamine_oxidase_dimer_C"/>
</dbReference>
<dbReference type="Pfam" id="PF10590">
    <property type="entry name" value="PNP_phzG_C"/>
    <property type="match status" value="1"/>
</dbReference>
<keyword evidence="11" id="KW-1185">Reference proteome</keyword>
<dbReference type="RefSeq" id="WP_188698243.1">
    <property type="nucleotide sequence ID" value="NZ_BMLS01000007.1"/>
</dbReference>
<feature type="binding site" evidence="5 6">
    <location>
        <position position="124"/>
    </location>
    <ligand>
        <name>substrate</name>
    </ligand>
</feature>
<protein>
    <recommendedName>
        <fullName evidence="5">Pyridoxine/pyridoxamine 5'-phosphate oxidase</fullName>
        <ecNumber evidence="5">1.4.3.5</ecNumber>
    </recommendedName>
    <alternativeName>
        <fullName evidence="5">PNP/PMP oxidase</fullName>
        <shortName evidence="5">PNPOx</shortName>
    </alternativeName>
    <alternativeName>
        <fullName evidence="5">Pyridoxal 5'-phosphate synthase</fullName>
    </alternativeName>
</protein>
<comment type="pathway">
    <text evidence="5">Cofactor metabolism; pyridoxal 5'-phosphate salvage; pyridoxal 5'-phosphate from pyridoxamine 5'-phosphate: step 1/1.</text>
</comment>
<accession>A0A917Z5M8</accession>
<evidence type="ECO:0000313" key="10">
    <source>
        <dbReference type="EMBL" id="GGO73761.1"/>
    </source>
</evidence>
<organism evidence="10 11">
    <name type="scientific">Bowmanella pacifica</name>
    <dbReference type="NCBI Taxonomy" id="502051"/>
    <lineage>
        <taxon>Bacteria</taxon>
        <taxon>Pseudomonadati</taxon>
        <taxon>Pseudomonadota</taxon>
        <taxon>Gammaproteobacteria</taxon>
        <taxon>Alteromonadales</taxon>
        <taxon>Alteromonadaceae</taxon>
        <taxon>Bowmanella</taxon>
    </lineage>
</organism>
<feature type="binding site" evidence="6">
    <location>
        <begin position="9"/>
        <end position="12"/>
    </location>
    <ligand>
        <name>substrate</name>
    </ligand>
</feature>
<comment type="pathway">
    <text evidence="5">Cofactor metabolism; pyridoxal 5'-phosphate salvage; pyridoxal 5'-phosphate from pyridoxine 5'-phosphate: step 1/1.</text>
</comment>
<feature type="binding site" evidence="5 7">
    <location>
        <begin position="77"/>
        <end position="78"/>
    </location>
    <ligand>
        <name>FMN</name>
        <dbReference type="ChEBI" id="CHEBI:58210"/>
    </ligand>
</feature>
<dbReference type="GO" id="GO:0008615">
    <property type="term" value="P:pyridoxine biosynthetic process"/>
    <property type="evidence" value="ECO:0007669"/>
    <property type="project" value="UniProtKB-UniRule"/>
</dbReference>
<dbReference type="InterPro" id="IPR011576">
    <property type="entry name" value="Pyridox_Oxase_N"/>
</dbReference>
<dbReference type="Pfam" id="PF01243">
    <property type="entry name" value="PNPOx_N"/>
    <property type="match status" value="1"/>
</dbReference>
<dbReference type="EC" id="1.4.3.5" evidence="5"/>
<keyword evidence="4 5" id="KW-0560">Oxidoreductase</keyword>
<comment type="catalytic activity">
    <reaction evidence="5">
        <text>pyridoxine 5'-phosphate + O2 = pyridoxal 5'-phosphate + H2O2</text>
        <dbReference type="Rhea" id="RHEA:15149"/>
        <dbReference type="ChEBI" id="CHEBI:15379"/>
        <dbReference type="ChEBI" id="CHEBI:16240"/>
        <dbReference type="ChEBI" id="CHEBI:58589"/>
        <dbReference type="ChEBI" id="CHEBI:597326"/>
        <dbReference type="EC" id="1.4.3.5"/>
    </reaction>
</comment>
<dbReference type="NCBIfam" id="TIGR00558">
    <property type="entry name" value="pdxH"/>
    <property type="match status" value="1"/>
</dbReference>
<feature type="binding site" evidence="5 7">
    <location>
        <position position="83"/>
    </location>
    <ligand>
        <name>FMN</name>
        <dbReference type="ChEBI" id="CHEBI:58210"/>
    </ligand>
</feature>
<evidence type="ECO:0000256" key="4">
    <source>
        <dbReference type="ARBA" id="ARBA00023002"/>
    </source>
</evidence>
<reference evidence="10" key="2">
    <citation type="submission" date="2020-09" db="EMBL/GenBank/DDBJ databases">
        <authorList>
            <person name="Sun Q."/>
            <person name="Zhou Y."/>
        </authorList>
    </citation>
    <scope>NUCLEOTIDE SEQUENCE</scope>
    <source>
        <strain evidence="10">CGMCC 1.7086</strain>
    </source>
</reference>
<feature type="domain" description="Pyridoxine 5'-phosphate oxidase dimerisation C-terminal" evidence="9">
    <location>
        <begin position="173"/>
        <end position="214"/>
    </location>
</feature>
<feature type="binding site" evidence="5 6">
    <location>
        <position position="67"/>
    </location>
    <ligand>
        <name>substrate</name>
    </ligand>
</feature>
<evidence type="ECO:0000256" key="6">
    <source>
        <dbReference type="PIRSR" id="PIRSR000190-1"/>
    </source>
</evidence>
<dbReference type="Proteomes" id="UP000606935">
    <property type="component" value="Unassembled WGS sequence"/>
</dbReference>
<keyword evidence="2 5" id="KW-0285">Flavoprotein</keyword>
<dbReference type="GO" id="GO:0004733">
    <property type="term" value="F:pyridoxamine phosphate oxidase activity"/>
    <property type="evidence" value="ECO:0007669"/>
    <property type="project" value="UniProtKB-UniRule"/>
</dbReference>
<dbReference type="InterPro" id="IPR000659">
    <property type="entry name" value="Pyridox_Oxase"/>
</dbReference>
<evidence type="ECO:0000256" key="2">
    <source>
        <dbReference type="ARBA" id="ARBA00022630"/>
    </source>
</evidence>
<feature type="binding site" evidence="5 6">
    <location>
        <begin position="192"/>
        <end position="194"/>
    </location>
    <ligand>
        <name>substrate</name>
    </ligand>
</feature>
<dbReference type="SUPFAM" id="SSF50475">
    <property type="entry name" value="FMN-binding split barrel"/>
    <property type="match status" value="1"/>
</dbReference>
<name>A0A917Z5M8_9ALTE</name>
<dbReference type="Gene3D" id="2.30.110.10">
    <property type="entry name" value="Electron Transport, Fmn-binding Protein, Chain A"/>
    <property type="match status" value="1"/>
</dbReference>
<feature type="binding site" evidence="5 6">
    <location>
        <position position="132"/>
    </location>
    <ligand>
        <name>substrate</name>
    </ligand>
</feature>
<feature type="domain" description="Pyridoxamine 5'-phosphate oxidase N-terminal" evidence="8">
    <location>
        <begin position="36"/>
        <end position="160"/>
    </location>
</feature>
<evidence type="ECO:0000256" key="1">
    <source>
        <dbReference type="ARBA" id="ARBA00007301"/>
    </source>
</evidence>
<feature type="binding site" evidence="5 7">
    <location>
        <begin position="141"/>
        <end position="142"/>
    </location>
    <ligand>
        <name>FMN</name>
        <dbReference type="ChEBI" id="CHEBI:58210"/>
    </ligand>
</feature>
<evidence type="ECO:0000256" key="3">
    <source>
        <dbReference type="ARBA" id="ARBA00022643"/>
    </source>
</evidence>
<proteinExistence type="inferred from homology"/>
<dbReference type="HAMAP" id="MF_01629">
    <property type="entry name" value="PdxH"/>
    <property type="match status" value="1"/>
</dbReference>
<dbReference type="InterPro" id="IPR012349">
    <property type="entry name" value="Split_barrel_FMN-bd"/>
</dbReference>
<comment type="cofactor">
    <cofactor evidence="5 7">
        <name>FMN</name>
        <dbReference type="ChEBI" id="CHEBI:58210"/>
    </cofactor>
    <text evidence="5 7">Binds 1 FMN per subunit.</text>
</comment>
<comment type="function">
    <text evidence="5">Catalyzes the oxidation of either pyridoxine 5'-phosphate (PNP) or pyridoxamine 5'-phosphate (PMP) into pyridoxal 5'-phosphate (PLP).</text>
</comment>